<name>A0A177JNL3_SPHYA</name>
<dbReference type="NCBIfam" id="TIGR01554">
    <property type="entry name" value="major_cap_HK97"/>
    <property type="match status" value="1"/>
</dbReference>
<feature type="domain" description="Phage capsid-like C-terminal" evidence="3">
    <location>
        <begin position="105"/>
        <end position="410"/>
    </location>
</feature>
<accession>A0A177JNL3</accession>
<keyword evidence="2" id="KW-0175">Coiled coil</keyword>
<dbReference type="SUPFAM" id="SSF56563">
    <property type="entry name" value="Major capsid protein gp5"/>
    <property type="match status" value="1"/>
</dbReference>
<evidence type="ECO:0000256" key="1">
    <source>
        <dbReference type="ARBA" id="ARBA00004328"/>
    </source>
</evidence>
<dbReference type="RefSeq" id="WP_063976621.1">
    <property type="nucleotide sequence ID" value="NZ_LSTR01000040.1"/>
</dbReference>
<sequence length="414" mass="45048">MNEENINKLFAELATKANSDDAVNKAEVETLRAELKSLREEQANHASQIEAANEALARKSATKSQIVDSSEDERLAAYAFVKGRYAIEEGDVKNTEFSRLVGVEGGNTVPTVFDGEVTRGLSVQSPIRGLSRNVSVTANYDRIIKQRTSGKAKTKTEKGAYTLNTVDTFGLIRLNNTEIVDQQRHTSWVSFDQESVLNLAQELQDSMILNVAEKESDLLLYGTVLNTVTDIDGVASTKMGILEQDLLTAGVTKYTDEFGKMASVSVVKPTSGNYLSDAILELRSTLHANYLQGAVLVFSSDVELALFKEKDANGRSLLRPADASVAGGFAGTVHNMPYVIDDTMPTVVDAVTSGTPAVLLADFKRAYTVVDFGTMKWIVDPITEPQFVKYSARRRIGGAIVDYKAIRALVLTAA</sequence>
<dbReference type="InterPro" id="IPR054612">
    <property type="entry name" value="Phage_capsid-like_C"/>
</dbReference>
<evidence type="ECO:0000313" key="4">
    <source>
        <dbReference type="EMBL" id="OAH42773.1"/>
    </source>
</evidence>
<dbReference type="EMBL" id="LSTR01000040">
    <property type="protein sequence ID" value="OAH42773.1"/>
    <property type="molecule type" value="Genomic_DNA"/>
</dbReference>
<evidence type="ECO:0000259" key="3">
    <source>
        <dbReference type="Pfam" id="PF05065"/>
    </source>
</evidence>
<feature type="coiled-coil region" evidence="2">
    <location>
        <begin position="28"/>
        <end position="55"/>
    </location>
</feature>
<protein>
    <recommendedName>
        <fullName evidence="3">Phage capsid-like C-terminal domain-containing protein</fullName>
    </recommendedName>
</protein>
<comment type="subcellular location">
    <subcellularLocation>
        <location evidence="1">Virion</location>
    </subcellularLocation>
</comment>
<evidence type="ECO:0000313" key="5">
    <source>
        <dbReference type="Proteomes" id="UP000077262"/>
    </source>
</evidence>
<reference evidence="4 5" key="1">
    <citation type="submission" date="2016-02" db="EMBL/GenBank/DDBJ databases">
        <authorList>
            <person name="Wen L."/>
            <person name="He K."/>
            <person name="Yang H."/>
        </authorList>
    </citation>
    <scope>NUCLEOTIDE SEQUENCE [LARGE SCALE GENOMIC DNA]</scope>
    <source>
        <strain evidence="4 5">CD09_2</strain>
    </source>
</reference>
<gene>
    <name evidence="4" type="ORF">AX777_05915</name>
</gene>
<evidence type="ECO:0000256" key="2">
    <source>
        <dbReference type="SAM" id="Coils"/>
    </source>
</evidence>
<dbReference type="OrthoDB" id="7596908at2"/>
<comment type="caution">
    <text evidence="4">The sequence shown here is derived from an EMBL/GenBank/DDBJ whole genome shotgun (WGS) entry which is preliminary data.</text>
</comment>
<dbReference type="InterPro" id="IPR024455">
    <property type="entry name" value="Phage_capsid"/>
</dbReference>
<dbReference type="AlphaFoldDB" id="A0A177JNL3"/>
<proteinExistence type="predicted"/>
<organism evidence="4 5">
    <name type="scientific">Sphingobium yanoikuyae</name>
    <name type="common">Sphingomonas yanoikuyae</name>
    <dbReference type="NCBI Taxonomy" id="13690"/>
    <lineage>
        <taxon>Bacteria</taxon>
        <taxon>Pseudomonadati</taxon>
        <taxon>Pseudomonadota</taxon>
        <taxon>Alphaproteobacteria</taxon>
        <taxon>Sphingomonadales</taxon>
        <taxon>Sphingomonadaceae</taxon>
        <taxon>Sphingobium</taxon>
    </lineage>
</organism>
<dbReference type="Pfam" id="PF05065">
    <property type="entry name" value="Phage_capsid"/>
    <property type="match status" value="1"/>
</dbReference>
<dbReference type="Proteomes" id="UP000077262">
    <property type="component" value="Unassembled WGS sequence"/>
</dbReference>